<feature type="domain" description="Protein kinase" evidence="20">
    <location>
        <begin position="696"/>
        <end position="916"/>
    </location>
</feature>
<keyword evidence="9" id="KW-0677">Repeat</keyword>
<evidence type="ECO:0000256" key="1">
    <source>
        <dbReference type="ARBA" id="ARBA00004167"/>
    </source>
</evidence>
<dbReference type="FunFam" id="3.80.10.10:FF:000233">
    <property type="entry name" value="Leucine-rich repeat receptor-like protein kinase TDR"/>
    <property type="match status" value="1"/>
</dbReference>
<dbReference type="SMART" id="SM00220">
    <property type="entry name" value="S_TKc"/>
    <property type="match status" value="1"/>
</dbReference>
<proteinExistence type="inferred from homology"/>
<evidence type="ECO:0000256" key="6">
    <source>
        <dbReference type="ARBA" id="ARBA00022679"/>
    </source>
</evidence>
<dbReference type="Gene3D" id="3.80.10.10">
    <property type="entry name" value="Ribonuclease Inhibitor"/>
    <property type="match status" value="4"/>
</dbReference>
<keyword evidence="8" id="KW-0732">Signal</keyword>
<gene>
    <name evidence="21" type="ORF">G4B88_013619</name>
</gene>
<evidence type="ECO:0000256" key="5">
    <source>
        <dbReference type="ARBA" id="ARBA00022614"/>
    </source>
</evidence>
<keyword evidence="22" id="KW-1185">Reference proteome</keyword>
<keyword evidence="4" id="KW-0723">Serine/threonine-protein kinase</keyword>
<evidence type="ECO:0000256" key="11">
    <source>
        <dbReference type="ARBA" id="ARBA00022777"/>
    </source>
</evidence>
<comment type="subcellular location">
    <subcellularLocation>
        <location evidence="1">Membrane</location>
        <topology evidence="1">Single-pass membrane protein</topology>
    </subcellularLocation>
</comment>
<dbReference type="FunFam" id="3.80.10.10:FF:001670">
    <property type="entry name" value="Putative leucine-rich repeat receptor-like protein kinase family protein"/>
    <property type="match status" value="1"/>
</dbReference>
<dbReference type="SMART" id="SM00369">
    <property type="entry name" value="LRR_TYP"/>
    <property type="match status" value="7"/>
</dbReference>
<dbReference type="PROSITE" id="PS00108">
    <property type="entry name" value="PROTEIN_KINASE_ST"/>
    <property type="match status" value="1"/>
</dbReference>
<keyword evidence="6" id="KW-0808">Transferase</keyword>
<dbReference type="Pfam" id="PF08263">
    <property type="entry name" value="LRRNT_2"/>
    <property type="match status" value="1"/>
</dbReference>
<dbReference type="InterPro" id="IPR008271">
    <property type="entry name" value="Ser/Thr_kinase_AS"/>
</dbReference>
<dbReference type="InterPro" id="IPR017441">
    <property type="entry name" value="Protein_kinase_ATP_BS"/>
</dbReference>
<dbReference type="InterPro" id="IPR013210">
    <property type="entry name" value="LRR_N_plant-typ"/>
</dbReference>
<dbReference type="InterPro" id="IPR032675">
    <property type="entry name" value="LRR_dom_sf"/>
</dbReference>
<evidence type="ECO:0000256" key="9">
    <source>
        <dbReference type="ARBA" id="ARBA00022737"/>
    </source>
</evidence>
<keyword evidence="14 19" id="KW-0472">Membrane</keyword>
<comment type="catalytic activity">
    <reaction evidence="17">
        <text>L-seryl-[protein] + ATP = O-phospho-L-seryl-[protein] + ADP + H(+)</text>
        <dbReference type="Rhea" id="RHEA:17989"/>
        <dbReference type="Rhea" id="RHEA-COMP:9863"/>
        <dbReference type="Rhea" id="RHEA-COMP:11604"/>
        <dbReference type="ChEBI" id="CHEBI:15378"/>
        <dbReference type="ChEBI" id="CHEBI:29999"/>
        <dbReference type="ChEBI" id="CHEBI:30616"/>
        <dbReference type="ChEBI" id="CHEBI:83421"/>
        <dbReference type="ChEBI" id="CHEBI:456216"/>
        <dbReference type="EC" id="2.7.11.1"/>
    </reaction>
</comment>
<evidence type="ECO:0000313" key="21">
    <source>
        <dbReference type="EMBL" id="KAF4398530.1"/>
    </source>
</evidence>
<evidence type="ECO:0000313" key="22">
    <source>
        <dbReference type="Proteomes" id="UP000583929"/>
    </source>
</evidence>
<protein>
    <recommendedName>
        <fullName evidence="3">non-specific serine/threonine protein kinase</fullName>
        <ecNumber evidence="3">2.7.11.1</ecNumber>
    </recommendedName>
</protein>
<reference evidence="21 22" key="1">
    <citation type="journal article" date="2020" name="bioRxiv">
        <title>Sequence and annotation of 42 cannabis genomes reveals extensive copy number variation in cannabinoid synthesis and pathogen resistance genes.</title>
        <authorList>
            <person name="Mckernan K.J."/>
            <person name="Helbert Y."/>
            <person name="Kane L.T."/>
            <person name="Ebling H."/>
            <person name="Zhang L."/>
            <person name="Liu B."/>
            <person name="Eaton Z."/>
            <person name="Mclaughlin S."/>
            <person name="Kingan S."/>
            <person name="Baybayan P."/>
            <person name="Concepcion G."/>
            <person name="Jordan M."/>
            <person name="Riva A."/>
            <person name="Barbazuk W."/>
            <person name="Harkins T."/>
        </authorList>
    </citation>
    <scope>NUCLEOTIDE SEQUENCE [LARGE SCALE GENOMIC DNA]</scope>
    <source>
        <strain evidence="22">cv. Jamaican Lion 4</strain>
        <tissue evidence="21">Leaf</tissue>
    </source>
</reference>
<keyword evidence="11" id="KW-0418">Kinase</keyword>
<dbReference type="PROSITE" id="PS00107">
    <property type="entry name" value="PROTEIN_KINASE_ATP"/>
    <property type="match status" value="1"/>
</dbReference>
<dbReference type="EC" id="2.7.11.1" evidence="3"/>
<evidence type="ECO:0000256" key="15">
    <source>
        <dbReference type="ARBA" id="ARBA00023180"/>
    </source>
</evidence>
<dbReference type="EMBL" id="JAATIQ010000025">
    <property type="protein sequence ID" value="KAF4398530.1"/>
    <property type="molecule type" value="Genomic_DNA"/>
</dbReference>
<evidence type="ECO:0000256" key="3">
    <source>
        <dbReference type="ARBA" id="ARBA00012513"/>
    </source>
</evidence>
<evidence type="ECO:0000256" key="2">
    <source>
        <dbReference type="ARBA" id="ARBA00008684"/>
    </source>
</evidence>
<dbReference type="InterPro" id="IPR003591">
    <property type="entry name" value="Leu-rich_rpt_typical-subtyp"/>
</dbReference>
<feature type="binding site" evidence="18">
    <location>
        <position position="725"/>
    </location>
    <ligand>
        <name>ATP</name>
        <dbReference type="ChEBI" id="CHEBI:30616"/>
    </ligand>
</feature>
<evidence type="ECO:0000256" key="12">
    <source>
        <dbReference type="ARBA" id="ARBA00022840"/>
    </source>
</evidence>
<evidence type="ECO:0000256" key="17">
    <source>
        <dbReference type="ARBA" id="ARBA00048679"/>
    </source>
</evidence>
<comment type="similarity">
    <text evidence="2">Belongs to the protein kinase superfamily. Ser/Thr protein kinase family.</text>
</comment>
<dbReference type="PROSITE" id="PS51450">
    <property type="entry name" value="LRR"/>
    <property type="match status" value="1"/>
</dbReference>
<dbReference type="SUPFAM" id="SSF52058">
    <property type="entry name" value="L domain-like"/>
    <property type="match status" value="2"/>
</dbReference>
<dbReference type="PANTHER" id="PTHR48056">
    <property type="entry name" value="LRR RECEPTOR-LIKE SERINE/THREONINE-PROTEIN KINASE-RELATED"/>
    <property type="match status" value="1"/>
</dbReference>
<dbReference type="InterPro" id="IPR000719">
    <property type="entry name" value="Prot_kinase_dom"/>
</dbReference>
<dbReference type="InterPro" id="IPR001611">
    <property type="entry name" value="Leu-rich_rpt"/>
</dbReference>
<evidence type="ECO:0000256" key="10">
    <source>
        <dbReference type="ARBA" id="ARBA00022741"/>
    </source>
</evidence>
<dbReference type="InterPro" id="IPR050647">
    <property type="entry name" value="Plant_LRR-RLKs"/>
</dbReference>
<evidence type="ECO:0000256" key="13">
    <source>
        <dbReference type="ARBA" id="ARBA00022989"/>
    </source>
</evidence>
<accession>A0A7J6HVV1</accession>
<dbReference type="AlphaFoldDB" id="A0A7J6HVV1"/>
<evidence type="ECO:0000256" key="8">
    <source>
        <dbReference type="ARBA" id="ARBA00022729"/>
    </source>
</evidence>
<keyword evidence="7 19" id="KW-0812">Transmembrane</keyword>
<dbReference type="PROSITE" id="PS50011">
    <property type="entry name" value="PROTEIN_KINASE_DOM"/>
    <property type="match status" value="1"/>
</dbReference>
<dbReference type="PANTHER" id="PTHR48056:SF29">
    <property type="entry name" value="RECEPTOR-LIKE PROTEIN KINASE HSL1"/>
    <property type="match status" value="1"/>
</dbReference>
<evidence type="ECO:0000256" key="18">
    <source>
        <dbReference type="PROSITE-ProRule" id="PRU10141"/>
    </source>
</evidence>
<dbReference type="GO" id="GO:0016020">
    <property type="term" value="C:membrane"/>
    <property type="evidence" value="ECO:0007669"/>
    <property type="project" value="UniProtKB-SubCell"/>
</dbReference>
<sequence>MQLLKEYRKTKSISQALSLFQMTCIRNKSLPIQFGVVFLCFFHFSPGVSLTLQEQEQSVLLKLKQQWGNLPYMSQWIPSTNSSSHCSWPGITCMLDSVTELKLYDVNITVPVPFFICDLRNLSLITLGLNYIPGVFPTALFNCSKLEELDLSDNYFVGTIPSDIDRMVHLRSLKLGGNNFTGNIPIAIGRLQELRTLELGANQFNGSLPLELGNLSNLETLWLSNNKLLSPSKLPSNYTQLKKLKNLWLTNLNLIGKIPESIGDMVALEFLDLSRNSLIGNIPDGLFTLKNLSTVYLYKNILSGEIPQVVESLKLKVIDFSENNLTGIIPEDFGKLKQMTGLALFINQLSGNIPEGIGRLPALIDFRVFNNNLSGVLPSDFGKNSKLQSFRVNSNRLTGTLPEPLGNCSSLLVFNVGNNMLSGEIPSGLWTLPNLGTLILRNNSFTGLFPEKLSDNIWEFHISNNRFSGTLPTAVSSWRNLIEFEASDNLLTGTIPQELTTLPRLTNLLLDQNQLRGEFPTEILSWEVLLTLNLSRNQLSGQIPERLGLLPILINLDLSGNMFSGQIPSQLGHLSMLQTFNLSSNKLTGIVPPEFYKPAFAESFLDNPDLCASNNVLKLKLCDTKSKKLEKILKKIIRGKYLAVLVTLTVAVFLSVLFILFFIIRCYRRKNRFNSKWKVVSFQRLNFRQTKIVSGIKEHNLIGTGGSSKVYRVRVSRNGDVFAVKSIWNKNKLDHNLEQEFLAEVKILTSIRHSNIVKLIGCISSESSTLLVYEYMENRSLDRWLYSKNREITNPVPGSVSVHHLVLDWPKRLKIAIGAAQGLCYMHHDCVPPVIHRDIKSSNILLDSDFNAKIADFGVAKFLARQGELATMSTVAGSFGYIAPGKSQQYTQPSLRPSMKEVVKLLLKRTPTLVLE</sequence>
<dbReference type="Gene3D" id="1.10.510.10">
    <property type="entry name" value="Transferase(Phosphotransferase) domain 1"/>
    <property type="match status" value="1"/>
</dbReference>
<dbReference type="Pfam" id="PF00560">
    <property type="entry name" value="LRR_1"/>
    <property type="match status" value="6"/>
</dbReference>
<comment type="caution">
    <text evidence="21">The sequence shown here is derived from an EMBL/GenBank/DDBJ whole genome shotgun (WGS) entry which is preliminary data.</text>
</comment>
<keyword evidence="10 18" id="KW-0547">Nucleotide-binding</keyword>
<dbReference type="FunFam" id="1.10.510.10:FF:001023">
    <property type="entry name" value="Os07g0541700 protein"/>
    <property type="match status" value="1"/>
</dbReference>
<evidence type="ECO:0000256" key="14">
    <source>
        <dbReference type="ARBA" id="ARBA00023136"/>
    </source>
</evidence>
<dbReference type="GO" id="GO:0033612">
    <property type="term" value="F:receptor serine/threonine kinase binding"/>
    <property type="evidence" value="ECO:0007669"/>
    <property type="project" value="TreeGrafter"/>
</dbReference>
<keyword evidence="13 19" id="KW-1133">Transmembrane helix</keyword>
<dbReference type="Pfam" id="PF23598">
    <property type="entry name" value="LRR_14"/>
    <property type="match status" value="1"/>
</dbReference>
<keyword evidence="5" id="KW-0433">Leucine-rich repeat</keyword>
<organism evidence="21 22">
    <name type="scientific">Cannabis sativa</name>
    <name type="common">Hemp</name>
    <name type="synonym">Marijuana</name>
    <dbReference type="NCBI Taxonomy" id="3483"/>
    <lineage>
        <taxon>Eukaryota</taxon>
        <taxon>Viridiplantae</taxon>
        <taxon>Streptophyta</taxon>
        <taxon>Embryophyta</taxon>
        <taxon>Tracheophyta</taxon>
        <taxon>Spermatophyta</taxon>
        <taxon>Magnoliopsida</taxon>
        <taxon>eudicotyledons</taxon>
        <taxon>Gunneridae</taxon>
        <taxon>Pentapetalae</taxon>
        <taxon>rosids</taxon>
        <taxon>fabids</taxon>
        <taxon>Rosales</taxon>
        <taxon>Cannabaceae</taxon>
        <taxon>Cannabis</taxon>
    </lineage>
</organism>
<evidence type="ECO:0000256" key="16">
    <source>
        <dbReference type="ARBA" id="ARBA00047899"/>
    </source>
</evidence>
<evidence type="ECO:0000256" key="4">
    <source>
        <dbReference type="ARBA" id="ARBA00022527"/>
    </source>
</evidence>
<feature type="transmembrane region" description="Helical" evidence="19">
    <location>
        <begin position="30"/>
        <end position="52"/>
    </location>
</feature>
<dbReference type="InterPro" id="IPR055414">
    <property type="entry name" value="LRR_R13L4/SHOC2-like"/>
</dbReference>
<dbReference type="Pfam" id="PF00069">
    <property type="entry name" value="Pkinase"/>
    <property type="match status" value="1"/>
</dbReference>
<dbReference type="SUPFAM" id="SSF56112">
    <property type="entry name" value="Protein kinase-like (PK-like)"/>
    <property type="match status" value="1"/>
</dbReference>
<comment type="catalytic activity">
    <reaction evidence="16">
        <text>L-threonyl-[protein] + ATP = O-phospho-L-threonyl-[protein] + ADP + H(+)</text>
        <dbReference type="Rhea" id="RHEA:46608"/>
        <dbReference type="Rhea" id="RHEA-COMP:11060"/>
        <dbReference type="Rhea" id="RHEA-COMP:11605"/>
        <dbReference type="ChEBI" id="CHEBI:15378"/>
        <dbReference type="ChEBI" id="CHEBI:30013"/>
        <dbReference type="ChEBI" id="CHEBI:30616"/>
        <dbReference type="ChEBI" id="CHEBI:61977"/>
        <dbReference type="ChEBI" id="CHEBI:456216"/>
        <dbReference type="EC" id="2.7.11.1"/>
    </reaction>
</comment>
<dbReference type="GO" id="GO:0005524">
    <property type="term" value="F:ATP binding"/>
    <property type="evidence" value="ECO:0007669"/>
    <property type="project" value="UniProtKB-UniRule"/>
</dbReference>
<evidence type="ECO:0000256" key="7">
    <source>
        <dbReference type="ARBA" id="ARBA00022692"/>
    </source>
</evidence>
<dbReference type="GO" id="GO:0009791">
    <property type="term" value="P:post-embryonic development"/>
    <property type="evidence" value="ECO:0007669"/>
    <property type="project" value="UniProtKB-ARBA"/>
</dbReference>
<dbReference type="Proteomes" id="UP000583929">
    <property type="component" value="Unassembled WGS sequence"/>
</dbReference>
<keyword evidence="12 18" id="KW-0067">ATP-binding</keyword>
<evidence type="ECO:0000256" key="19">
    <source>
        <dbReference type="SAM" id="Phobius"/>
    </source>
</evidence>
<feature type="transmembrane region" description="Helical" evidence="19">
    <location>
        <begin position="641"/>
        <end position="664"/>
    </location>
</feature>
<keyword evidence="15" id="KW-0325">Glycoprotein</keyword>
<dbReference type="GO" id="GO:0004674">
    <property type="term" value="F:protein serine/threonine kinase activity"/>
    <property type="evidence" value="ECO:0007669"/>
    <property type="project" value="UniProtKB-KW"/>
</dbReference>
<dbReference type="InterPro" id="IPR011009">
    <property type="entry name" value="Kinase-like_dom_sf"/>
</dbReference>
<evidence type="ECO:0000259" key="20">
    <source>
        <dbReference type="PROSITE" id="PS50011"/>
    </source>
</evidence>
<name>A0A7J6HVV1_CANSA</name>